<dbReference type="EC" id="1.4.1.13" evidence="4"/>
<organism evidence="4 5">
    <name type="scientific">Candidatus Micropelagius thuwalensis</name>
    <dbReference type="NCBI Taxonomy" id="1397666"/>
    <lineage>
        <taxon>Bacteria</taxon>
        <taxon>Pseudomonadati</taxon>
        <taxon>Pseudomonadota</taxon>
        <taxon>Alphaproteobacteria</taxon>
        <taxon>PS1 clade</taxon>
        <taxon>Candidatus Micropelagius</taxon>
    </lineage>
</organism>
<accession>U2XP42</accession>
<feature type="domain" description="NAD-dependent epimerase/dehydratase" evidence="3">
    <location>
        <begin position="12"/>
        <end position="229"/>
    </location>
</feature>
<comment type="pathway">
    <text evidence="1">Bacterial outer membrane biogenesis; LPS O-antigen biosynthesis.</text>
</comment>
<sequence>MTEISQNSSITILVTGASGFIGRQLIETLSQSTANYKVIALVRDSNQFDSSFNVIKGNINIIDDRINKILHKVDVIVHAAGVSKTPFLMGRTKKHEIFQTNCNATIALANSAIEAGVSRFIFLSSAKVFGEAEINKQPFKILDKPQPATFYAHTKRQAEKKLIALSKTTAMTIHIIRPPLVIGKPGNMKKGLLDKILSLGIPMPIAGFKENLRSYVKVDTLCEGIQSLILDNSKKSTIRVFKEKKDISTSEIFELIANQSGHSLRSFCFPPIIIKIFCRLLFLKKLEQSLLGNLRFKDDSSNELI</sequence>
<dbReference type="InterPro" id="IPR001509">
    <property type="entry name" value="Epimerase_deHydtase"/>
</dbReference>
<evidence type="ECO:0000259" key="3">
    <source>
        <dbReference type="Pfam" id="PF01370"/>
    </source>
</evidence>
<dbReference type="Gene3D" id="3.40.50.720">
    <property type="entry name" value="NAD(P)-binding Rossmann-like Domain"/>
    <property type="match status" value="1"/>
</dbReference>
<evidence type="ECO:0000256" key="2">
    <source>
        <dbReference type="ARBA" id="ARBA00007637"/>
    </source>
</evidence>
<comment type="similarity">
    <text evidence="2">Belongs to the NAD(P)-dependent epimerase/dehydratase family.</text>
</comment>
<evidence type="ECO:0000256" key="1">
    <source>
        <dbReference type="ARBA" id="ARBA00005125"/>
    </source>
</evidence>
<dbReference type="GO" id="GO:0004355">
    <property type="term" value="F:glutamate synthase (NADPH) activity"/>
    <property type="evidence" value="ECO:0007669"/>
    <property type="project" value="UniProtKB-EC"/>
</dbReference>
<comment type="caution">
    <text evidence="4">The sequence shown here is derived from an EMBL/GenBank/DDBJ whole genome shotgun (WGS) entry which is preliminary data.</text>
</comment>
<protein>
    <submittedName>
        <fullName evidence="4">Glutamate synthase small subunit protein</fullName>
        <ecNumber evidence="4">1.4.1.13</ecNumber>
    </submittedName>
</protein>
<dbReference type="InterPro" id="IPR036291">
    <property type="entry name" value="NAD(P)-bd_dom_sf"/>
</dbReference>
<name>U2XP42_9PROT</name>
<dbReference type="AlphaFoldDB" id="U2XP42"/>
<dbReference type="OrthoDB" id="9814124at2"/>
<dbReference type="Proteomes" id="UP000016762">
    <property type="component" value="Unassembled WGS sequence"/>
</dbReference>
<evidence type="ECO:0000313" key="5">
    <source>
        <dbReference type="Proteomes" id="UP000016762"/>
    </source>
</evidence>
<dbReference type="EMBL" id="AWXE01000003">
    <property type="protein sequence ID" value="ERL46897.1"/>
    <property type="molecule type" value="Genomic_DNA"/>
</dbReference>
<reference evidence="4 5" key="1">
    <citation type="journal article" date="2014" name="FEMS Microbiol. Ecol.">
        <title>Genomic differentiation among two strains of the PS1 clade isolated from geographically separated marine habitats.</title>
        <authorList>
            <person name="Jimenez-Infante F."/>
            <person name="Ngugi D.K."/>
            <person name="Alam I."/>
            <person name="Rashid M."/>
            <person name="Baalawi W."/>
            <person name="Kamau A.A."/>
            <person name="Bajic V.B."/>
            <person name="Stingl U."/>
        </authorList>
    </citation>
    <scope>NUCLEOTIDE SEQUENCE [LARGE SCALE GENOMIC DNA]</scope>
    <source>
        <strain evidence="4 5">RS24</strain>
    </source>
</reference>
<gene>
    <name evidence="4" type="primary">gltD</name>
    <name evidence="4" type="ORF">RS24_00813</name>
</gene>
<keyword evidence="4" id="KW-0560">Oxidoreductase</keyword>
<proteinExistence type="inferred from homology"/>
<dbReference type="Pfam" id="PF01370">
    <property type="entry name" value="Epimerase"/>
    <property type="match status" value="1"/>
</dbReference>
<dbReference type="RefSeq" id="WP_021776850.1">
    <property type="nucleotide sequence ID" value="NZ_AWXE01000003.1"/>
</dbReference>
<dbReference type="PANTHER" id="PTHR43000">
    <property type="entry name" value="DTDP-D-GLUCOSE 4,6-DEHYDRATASE-RELATED"/>
    <property type="match status" value="1"/>
</dbReference>
<evidence type="ECO:0000313" key="4">
    <source>
        <dbReference type="EMBL" id="ERL46897.1"/>
    </source>
</evidence>
<keyword evidence="5" id="KW-1185">Reference proteome</keyword>
<dbReference type="STRING" id="1397666.RS24_00813"/>
<dbReference type="eggNOG" id="COG0451">
    <property type="taxonomic scope" value="Bacteria"/>
</dbReference>
<dbReference type="SUPFAM" id="SSF51735">
    <property type="entry name" value="NAD(P)-binding Rossmann-fold domains"/>
    <property type="match status" value="1"/>
</dbReference>